<dbReference type="AlphaFoldDB" id="A0A1H7X4C8"/>
<evidence type="ECO:0000313" key="1">
    <source>
        <dbReference type="EMBL" id="SEM28444.1"/>
    </source>
</evidence>
<name>A0A1H7X4C8_9ACTN</name>
<dbReference type="Proteomes" id="UP000198953">
    <property type="component" value="Unassembled WGS sequence"/>
</dbReference>
<dbReference type="Gene3D" id="3.40.50.720">
    <property type="entry name" value="NAD(P)-binding Rossmann-like Domain"/>
    <property type="match status" value="1"/>
</dbReference>
<sequence>MLREGWPSSYWRVWACWRPGRLRTTRADPVGAARLAPVLALGERMARPEQMAAAALFLASDAASFVNGAIVPVDGGWSAA</sequence>
<organism evidence="1 2">
    <name type="scientific">Nonomuraea pusilla</name>
    <dbReference type="NCBI Taxonomy" id="46177"/>
    <lineage>
        <taxon>Bacteria</taxon>
        <taxon>Bacillati</taxon>
        <taxon>Actinomycetota</taxon>
        <taxon>Actinomycetes</taxon>
        <taxon>Streptosporangiales</taxon>
        <taxon>Streptosporangiaceae</taxon>
        <taxon>Nonomuraea</taxon>
    </lineage>
</organism>
<gene>
    <name evidence="1" type="ORF">SAMN05660976_04741</name>
</gene>
<accession>A0A1H7X4C8</accession>
<evidence type="ECO:0000313" key="2">
    <source>
        <dbReference type="Proteomes" id="UP000198953"/>
    </source>
</evidence>
<proteinExistence type="predicted"/>
<dbReference type="EMBL" id="FOBF01000011">
    <property type="protein sequence ID" value="SEM28444.1"/>
    <property type="molecule type" value="Genomic_DNA"/>
</dbReference>
<dbReference type="SUPFAM" id="SSF51735">
    <property type="entry name" value="NAD(P)-binding Rossmann-fold domains"/>
    <property type="match status" value="1"/>
</dbReference>
<dbReference type="InterPro" id="IPR002347">
    <property type="entry name" value="SDR_fam"/>
</dbReference>
<reference evidence="1 2" key="1">
    <citation type="submission" date="2016-10" db="EMBL/GenBank/DDBJ databases">
        <authorList>
            <person name="de Groot N.N."/>
        </authorList>
    </citation>
    <scope>NUCLEOTIDE SEQUENCE [LARGE SCALE GENOMIC DNA]</scope>
    <source>
        <strain evidence="1 2">DSM 43357</strain>
    </source>
</reference>
<dbReference type="Pfam" id="PF13561">
    <property type="entry name" value="adh_short_C2"/>
    <property type="match status" value="1"/>
</dbReference>
<dbReference type="InterPro" id="IPR036291">
    <property type="entry name" value="NAD(P)-bd_dom_sf"/>
</dbReference>
<dbReference type="STRING" id="46177.SAMN05660976_04741"/>
<dbReference type="RefSeq" id="WP_337959860.1">
    <property type="nucleotide sequence ID" value="NZ_FOBF01000011.1"/>
</dbReference>
<protein>
    <submittedName>
        <fullName evidence="1">Enoyl-(Acyl carrier protein) reductase</fullName>
    </submittedName>
</protein>
<keyword evidence="2" id="KW-1185">Reference proteome</keyword>